<dbReference type="AlphaFoldDB" id="A0A1C3VJS2"/>
<sequence length="334" mass="35271">MKGHMRAGLLNASCMLGHALLLLWTTDPSIAQNYPAKALTIKVAFPAGGPADASIRAANVVLERHLGKPIVTENIPGASGSIAAAAVLKAPPDGYTLLGTTGLDFITAPVTMPSARYEPEKFKLIGIVGDSDFVLLSSRAHAFKTIDELIDYALKPGNKELTLAHWGAGSSAQVVGADFQIRTGTKFLEVPYKGAAPVIADMLGGHIDLAFVPIGGGTLSLILAGEVNPIAIASAERNPMLPTVPTLGESARIGKFEYSLWAALFAPPDTPDEVVARLNEAMNVWSASDQNLERIKANASRSVAPMDVSRAMSFFKSEREKYLAVLGSLSVKPQ</sequence>
<dbReference type="Gene3D" id="3.40.190.150">
    <property type="entry name" value="Bordetella uptake gene, domain 1"/>
    <property type="match status" value="1"/>
</dbReference>
<gene>
    <name evidence="2" type="ORF">GA0061099_100483</name>
</gene>
<evidence type="ECO:0000256" key="1">
    <source>
        <dbReference type="ARBA" id="ARBA00006987"/>
    </source>
</evidence>
<dbReference type="SUPFAM" id="SSF53850">
    <property type="entry name" value="Periplasmic binding protein-like II"/>
    <property type="match status" value="1"/>
</dbReference>
<accession>A0A1C3VJS2</accession>
<keyword evidence="2" id="KW-0675">Receptor</keyword>
<reference evidence="2 3" key="1">
    <citation type="submission" date="2016-08" db="EMBL/GenBank/DDBJ databases">
        <authorList>
            <person name="Seilhamer J.J."/>
        </authorList>
    </citation>
    <scope>NUCLEOTIDE SEQUENCE [LARGE SCALE GENOMIC DNA]</scope>
    <source>
        <strain evidence="2 3">CCBAU 10071</strain>
    </source>
</reference>
<evidence type="ECO:0000313" key="2">
    <source>
        <dbReference type="EMBL" id="SCB27857.1"/>
    </source>
</evidence>
<dbReference type="PANTHER" id="PTHR42928:SF5">
    <property type="entry name" value="BLR1237 PROTEIN"/>
    <property type="match status" value="1"/>
</dbReference>
<name>A0A1C3VJS2_9BRAD</name>
<dbReference type="InterPro" id="IPR005064">
    <property type="entry name" value="BUG"/>
</dbReference>
<dbReference type="Pfam" id="PF03401">
    <property type="entry name" value="TctC"/>
    <property type="match status" value="1"/>
</dbReference>
<dbReference type="PIRSF" id="PIRSF017082">
    <property type="entry name" value="YflP"/>
    <property type="match status" value="1"/>
</dbReference>
<dbReference type="EMBL" id="FMAE01000004">
    <property type="protein sequence ID" value="SCB27857.1"/>
    <property type="molecule type" value="Genomic_DNA"/>
</dbReference>
<dbReference type="PANTHER" id="PTHR42928">
    <property type="entry name" value="TRICARBOXYLATE-BINDING PROTEIN"/>
    <property type="match status" value="1"/>
</dbReference>
<dbReference type="Gene3D" id="3.40.190.10">
    <property type="entry name" value="Periplasmic binding protein-like II"/>
    <property type="match status" value="1"/>
</dbReference>
<protein>
    <submittedName>
        <fullName evidence="2">Tripartite-type tricarboxylate transporter, receptor component TctC</fullName>
    </submittedName>
</protein>
<proteinExistence type="inferred from homology"/>
<dbReference type="InterPro" id="IPR042100">
    <property type="entry name" value="Bug_dom1"/>
</dbReference>
<dbReference type="RefSeq" id="WP_074447795.1">
    <property type="nucleotide sequence ID" value="NZ_FMAE01000004.1"/>
</dbReference>
<dbReference type="Proteomes" id="UP000183174">
    <property type="component" value="Unassembled WGS sequence"/>
</dbReference>
<evidence type="ECO:0000313" key="3">
    <source>
        <dbReference type="Proteomes" id="UP000183174"/>
    </source>
</evidence>
<comment type="similarity">
    <text evidence="1">Belongs to the UPF0065 (bug) family.</text>
</comment>
<dbReference type="CDD" id="cd07012">
    <property type="entry name" value="PBP2_Bug_TTT"/>
    <property type="match status" value="1"/>
</dbReference>
<organism evidence="2 3">
    <name type="scientific">Bradyrhizobium yuanmingense</name>
    <dbReference type="NCBI Taxonomy" id="108015"/>
    <lineage>
        <taxon>Bacteria</taxon>
        <taxon>Pseudomonadati</taxon>
        <taxon>Pseudomonadota</taxon>
        <taxon>Alphaproteobacteria</taxon>
        <taxon>Hyphomicrobiales</taxon>
        <taxon>Nitrobacteraceae</taxon>
        <taxon>Bradyrhizobium</taxon>
    </lineage>
</organism>